<dbReference type="EMBL" id="JBHUHR010000015">
    <property type="protein sequence ID" value="MFD2034111.1"/>
    <property type="molecule type" value="Genomic_DNA"/>
</dbReference>
<dbReference type="InterPro" id="IPR052735">
    <property type="entry name" value="NAD_biosynth-regulator"/>
</dbReference>
<reference evidence="3" key="1">
    <citation type="journal article" date="2019" name="Int. J. Syst. Evol. Microbiol.">
        <title>The Global Catalogue of Microorganisms (GCM) 10K type strain sequencing project: providing services to taxonomists for standard genome sequencing and annotation.</title>
        <authorList>
            <consortium name="The Broad Institute Genomics Platform"/>
            <consortium name="The Broad Institute Genome Sequencing Center for Infectious Disease"/>
            <person name="Wu L."/>
            <person name="Ma J."/>
        </authorList>
    </citation>
    <scope>NUCLEOTIDE SEQUENCE [LARGE SCALE GENOMIC DNA]</scope>
    <source>
        <strain evidence="3">CGMCC 1.15180</strain>
    </source>
</reference>
<dbReference type="RefSeq" id="WP_376883991.1">
    <property type="nucleotide sequence ID" value="NZ_JBHUHR010000015.1"/>
</dbReference>
<dbReference type="PANTHER" id="PTHR37512:SF1">
    <property type="entry name" value="NADR_TTD14 AAA DOMAIN-CONTAINING PROTEIN"/>
    <property type="match status" value="1"/>
</dbReference>
<accession>A0ABW4VK24</accession>
<evidence type="ECO:0000313" key="2">
    <source>
        <dbReference type="EMBL" id="MFD2034111.1"/>
    </source>
</evidence>
<feature type="domain" description="NadR/Ttd14 AAA" evidence="1">
    <location>
        <begin position="5"/>
        <end position="161"/>
    </location>
</feature>
<dbReference type="SUPFAM" id="SSF52540">
    <property type="entry name" value="P-loop containing nucleoside triphosphate hydrolases"/>
    <property type="match status" value="1"/>
</dbReference>
<proteinExistence type="predicted"/>
<comment type="caution">
    <text evidence="2">The sequence shown here is derived from an EMBL/GenBank/DDBJ whole genome shotgun (WGS) entry which is preliminary data.</text>
</comment>
<sequence length="175" mass="20501">MEVKKVVIIGPESTGKSTLSKALAATFGEHWVYEYARQYLNDLGRTYQYEDLLEIAKKQIGLEDKKLKKSKNILFIDTDLNVIKVWSDHKFGKTDPWILEQIKKRKYDLYLLTDIDIPWEDDPQREHPNPEMRSHFFNIYKDLLQASGIPFEIISGGYDERFVSAMKALKKHGIY</sequence>
<evidence type="ECO:0000259" key="1">
    <source>
        <dbReference type="Pfam" id="PF13521"/>
    </source>
</evidence>
<organism evidence="2 3">
    <name type="scientific">Belliella marina</name>
    <dbReference type="NCBI Taxonomy" id="1644146"/>
    <lineage>
        <taxon>Bacteria</taxon>
        <taxon>Pseudomonadati</taxon>
        <taxon>Bacteroidota</taxon>
        <taxon>Cytophagia</taxon>
        <taxon>Cytophagales</taxon>
        <taxon>Cyclobacteriaceae</taxon>
        <taxon>Belliella</taxon>
    </lineage>
</organism>
<dbReference type="Pfam" id="PF13521">
    <property type="entry name" value="AAA_28"/>
    <property type="match status" value="1"/>
</dbReference>
<name>A0ABW4VK24_9BACT</name>
<dbReference type="InterPro" id="IPR027417">
    <property type="entry name" value="P-loop_NTPase"/>
</dbReference>
<dbReference type="InterPro" id="IPR038727">
    <property type="entry name" value="NadR/Ttd14_AAA_dom"/>
</dbReference>
<gene>
    <name evidence="2" type="ORF">ACFSKL_04875</name>
</gene>
<keyword evidence="3" id="KW-1185">Reference proteome</keyword>
<dbReference type="PANTHER" id="PTHR37512">
    <property type="entry name" value="TRIFUNCTIONAL NAD BIOSYNTHESIS/REGULATOR PROTEIN NADR"/>
    <property type="match status" value="1"/>
</dbReference>
<evidence type="ECO:0000313" key="3">
    <source>
        <dbReference type="Proteomes" id="UP001597361"/>
    </source>
</evidence>
<protein>
    <submittedName>
        <fullName evidence="2">AAA family ATPase</fullName>
    </submittedName>
</protein>
<dbReference type="Gene3D" id="3.40.50.300">
    <property type="entry name" value="P-loop containing nucleotide triphosphate hydrolases"/>
    <property type="match status" value="1"/>
</dbReference>
<dbReference type="Proteomes" id="UP001597361">
    <property type="component" value="Unassembled WGS sequence"/>
</dbReference>